<dbReference type="Gramene" id="EOY08331">
    <property type="protein sequence ID" value="EOY08331"/>
    <property type="gene ID" value="TCM_022675"/>
</dbReference>
<reference evidence="1 2" key="1">
    <citation type="journal article" date="2013" name="Genome Biol.">
        <title>The genome sequence of the most widely cultivated cacao type and its use to identify candidate genes regulating pod color.</title>
        <authorList>
            <person name="Motamayor J.C."/>
            <person name="Mockaitis K."/>
            <person name="Schmutz J."/>
            <person name="Haiminen N."/>
            <person name="Iii D.L."/>
            <person name="Cornejo O."/>
            <person name="Findley S.D."/>
            <person name="Zheng P."/>
            <person name="Utro F."/>
            <person name="Royaert S."/>
            <person name="Saski C."/>
            <person name="Jenkins J."/>
            <person name="Podicheti R."/>
            <person name="Zhao M."/>
            <person name="Scheffler B.E."/>
            <person name="Stack J.C."/>
            <person name="Feltus F.A."/>
            <person name="Mustiga G.M."/>
            <person name="Amores F."/>
            <person name="Phillips W."/>
            <person name="Marelli J.P."/>
            <person name="May G.D."/>
            <person name="Shapiro H."/>
            <person name="Ma J."/>
            <person name="Bustamante C.D."/>
            <person name="Schnell R.J."/>
            <person name="Main D."/>
            <person name="Gilbert D."/>
            <person name="Parida L."/>
            <person name="Kuhn D.N."/>
        </authorList>
    </citation>
    <scope>NUCLEOTIDE SEQUENCE [LARGE SCALE GENOMIC DNA]</scope>
    <source>
        <strain evidence="2">cv. Matina 1-6</strain>
    </source>
</reference>
<organism evidence="1 2">
    <name type="scientific">Theobroma cacao</name>
    <name type="common">Cacao</name>
    <name type="synonym">Cocoa</name>
    <dbReference type="NCBI Taxonomy" id="3641"/>
    <lineage>
        <taxon>Eukaryota</taxon>
        <taxon>Viridiplantae</taxon>
        <taxon>Streptophyta</taxon>
        <taxon>Embryophyta</taxon>
        <taxon>Tracheophyta</taxon>
        <taxon>Spermatophyta</taxon>
        <taxon>Magnoliopsida</taxon>
        <taxon>eudicotyledons</taxon>
        <taxon>Gunneridae</taxon>
        <taxon>Pentapetalae</taxon>
        <taxon>rosids</taxon>
        <taxon>malvids</taxon>
        <taxon>Malvales</taxon>
        <taxon>Malvaceae</taxon>
        <taxon>Byttnerioideae</taxon>
        <taxon>Theobroma</taxon>
    </lineage>
</organism>
<dbReference type="EMBL" id="CM001883">
    <property type="protein sequence ID" value="EOY08331.1"/>
    <property type="molecule type" value="Genomic_DNA"/>
</dbReference>
<evidence type="ECO:0000313" key="1">
    <source>
        <dbReference type="EMBL" id="EOY08331.1"/>
    </source>
</evidence>
<gene>
    <name evidence="1" type="ORF">TCM_022675</name>
</gene>
<proteinExistence type="predicted"/>
<dbReference type="HOGENOM" id="CLU_3128141_0_0_1"/>
<dbReference type="Proteomes" id="UP000026915">
    <property type="component" value="Chromosome 5"/>
</dbReference>
<sequence>MSTSGGNQVGSSTCNFPELSSSLLYAFGEFLDLHYPINIQCMWWWVNLVT</sequence>
<protein>
    <submittedName>
        <fullName evidence="1">Uncharacterized protein</fullName>
    </submittedName>
</protein>
<accession>A0A061EU47</accession>
<dbReference type="AlphaFoldDB" id="A0A061EU47"/>
<keyword evidence="2" id="KW-1185">Reference proteome</keyword>
<evidence type="ECO:0000313" key="2">
    <source>
        <dbReference type="Proteomes" id="UP000026915"/>
    </source>
</evidence>
<dbReference type="InParanoid" id="A0A061EU47"/>
<name>A0A061EU47_THECC</name>